<dbReference type="InterPro" id="IPR036388">
    <property type="entry name" value="WH-like_DNA-bd_sf"/>
</dbReference>
<gene>
    <name evidence="1" type="ORF">CCAX7_35370</name>
</gene>
<evidence type="ECO:0008006" key="3">
    <source>
        <dbReference type="Google" id="ProtNLM"/>
    </source>
</evidence>
<sequence length="269" mass="30415">MDSSETQSQSAWETAPFVVEHLRLDRKPDGSFRPAASILMTPALRTSGLLASLPAEEVKSLIFLLSFVTPNGRCLPSVQEMALAMGVSENKMRARMNRLTDTQWLGKALVHEIKRPTGMDAYALSPEILAEAPWQPDDMQNLQVEPDGRLVHSVRDAIVAHSRERYTKPRADVEREIAEFYGWRRSEYAEKEETSEIAAKADPQRDDLRRRLFAVGVGGSQAEELLDAYPADQIHRQLDWLPYRNARNRSGLLLAAIEQDYAEPRAMRT</sequence>
<dbReference type="AlphaFoldDB" id="A0A9N7L4I0"/>
<organism evidence="1 2">
    <name type="scientific">Capsulimonas corticalis</name>
    <dbReference type="NCBI Taxonomy" id="2219043"/>
    <lineage>
        <taxon>Bacteria</taxon>
        <taxon>Bacillati</taxon>
        <taxon>Armatimonadota</taxon>
        <taxon>Armatimonadia</taxon>
        <taxon>Capsulimonadales</taxon>
        <taxon>Capsulimonadaceae</taxon>
        <taxon>Capsulimonas</taxon>
    </lineage>
</organism>
<protein>
    <recommendedName>
        <fullName evidence="3">Helix-turn-helix domain-containing protein</fullName>
    </recommendedName>
</protein>
<evidence type="ECO:0000313" key="1">
    <source>
        <dbReference type="EMBL" id="BDI31486.1"/>
    </source>
</evidence>
<proteinExistence type="predicted"/>
<keyword evidence="2" id="KW-1185">Reference proteome</keyword>
<name>A0A9N7L4I0_9BACT</name>
<dbReference type="Gene3D" id="1.10.10.10">
    <property type="entry name" value="Winged helix-like DNA-binding domain superfamily/Winged helix DNA-binding domain"/>
    <property type="match status" value="1"/>
</dbReference>
<reference evidence="1 2" key="1">
    <citation type="journal article" date="2019" name="Int. J. Syst. Evol. Microbiol.">
        <title>Capsulimonas corticalis gen. nov., sp. nov., an aerobic capsulated bacterium, of a novel bacterial order, Capsulimonadales ord. nov., of the class Armatimonadia of the phylum Armatimonadetes.</title>
        <authorList>
            <person name="Li J."/>
            <person name="Kudo C."/>
            <person name="Tonouchi A."/>
        </authorList>
    </citation>
    <scope>NUCLEOTIDE SEQUENCE [LARGE SCALE GENOMIC DNA]</scope>
    <source>
        <strain evidence="1 2">AX-7</strain>
    </source>
</reference>
<dbReference type="Proteomes" id="UP000287394">
    <property type="component" value="Chromosome"/>
</dbReference>
<dbReference type="KEGG" id="ccot:CCAX7_35370"/>
<dbReference type="RefSeq" id="WP_119322234.1">
    <property type="nucleotide sequence ID" value="NZ_AP025739.1"/>
</dbReference>
<evidence type="ECO:0000313" key="2">
    <source>
        <dbReference type="Proteomes" id="UP000287394"/>
    </source>
</evidence>
<dbReference type="EMBL" id="AP025739">
    <property type="protein sequence ID" value="BDI31486.1"/>
    <property type="molecule type" value="Genomic_DNA"/>
</dbReference>
<accession>A0A9N7L4I0</accession>